<dbReference type="SUPFAM" id="SSF56112">
    <property type="entry name" value="Protein kinase-like (PK-like)"/>
    <property type="match status" value="1"/>
</dbReference>
<dbReference type="InterPro" id="IPR051678">
    <property type="entry name" value="AGP_Transferase"/>
</dbReference>
<dbReference type="PANTHER" id="PTHR21310:SF55">
    <property type="entry name" value="AMINOGLYCOSIDE PHOSPHOTRANSFERASE DOMAIN-CONTAINING PROTEIN"/>
    <property type="match status" value="1"/>
</dbReference>
<evidence type="ECO:0000259" key="1">
    <source>
        <dbReference type="Pfam" id="PF01636"/>
    </source>
</evidence>
<evidence type="ECO:0000313" key="2">
    <source>
        <dbReference type="EMBL" id="KAK8224934.1"/>
    </source>
</evidence>
<reference evidence="2 3" key="1">
    <citation type="submission" date="2024-04" db="EMBL/GenBank/DDBJ databases">
        <title>Phyllosticta paracitricarpa is synonymous to the EU quarantine fungus P. citricarpa based on phylogenomic analyses.</title>
        <authorList>
            <consortium name="Lawrence Berkeley National Laboratory"/>
            <person name="Van Ingen-Buijs V.A."/>
            <person name="Van Westerhoven A.C."/>
            <person name="Haridas S."/>
            <person name="Skiadas P."/>
            <person name="Martin F."/>
            <person name="Groenewald J.Z."/>
            <person name="Crous P.W."/>
            <person name="Seidl M.F."/>
        </authorList>
    </citation>
    <scope>NUCLEOTIDE SEQUENCE [LARGE SCALE GENOMIC DNA]</scope>
    <source>
        <strain evidence="2 3">CBS 123374</strain>
    </source>
</reference>
<sequence>MVQVRDFLPSVLLPTFTWPHRRVGSKITDHAPTLHKPTCRLLRLLVGLIHKQLSEFSIHYYCPWLGIPASNQLMQLPFGLALKWSDGTLVEEVLAILMARDAGLPPHALIFISMTRLPGDDLGQVYDKLSQVEREKVLEDVKCVFTVIRNWPSSWGDTRICSPSGAGIRSIRVPHHRIPPCENKDELIDFLISTASNFDFDSAKDFEKAMAAANSLRSMPHQVVFSHGDLKPHNIMVHQGRVSGIIDFESAGWYPEFWDFTTARRFCRKELWWYDFVAKLGGSAYEREQEIERALIRLTIDSFVW</sequence>
<gene>
    <name evidence="2" type="ORF">HDK90DRAFT_543764</name>
</gene>
<dbReference type="Proteomes" id="UP001492380">
    <property type="component" value="Unassembled WGS sequence"/>
</dbReference>
<dbReference type="Gene3D" id="3.90.1200.10">
    <property type="match status" value="1"/>
</dbReference>
<name>A0ABR1YBY4_9PEZI</name>
<proteinExistence type="predicted"/>
<dbReference type="PROSITE" id="PS00108">
    <property type="entry name" value="PROTEIN_KINASE_ST"/>
    <property type="match status" value="1"/>
</dbReference>
<dbReference type="InterPro" id="IPR011009">
    <property type="entry name" value="Kinase-like_dom_sf"/>
</dbReference>
<comment type="caution">
    <text evidence="2">The sequence shown here is derived from an EMBL/GenBank/DDBJ whole genome shotgun (WGS) entry which is preliminary data.</text>
</comment>
<dbReference type="PANTHER" id="PTHR21310">
    <property type="entry name" value="AMINOGLYCOSIDE PHOSPHOTRANSFERASE-RELATED-RELATED"/>
    <property type="match status" value="1"/>
</dbReference>
<dbReference type="Pfam" id="PF01636">
    <property type="entry name" value="APH"/>
    <property type="match status" value="1"/>
</dbReference>
<dbReference type="EMBL" id="JBBWRZ010000012">
    <property type="protein sequence ID" value="KAK8224934.1"/>
    <property type="molecule type" value="Genomic_DNA"/>
</dbReference>
<keyword evidence="3" id="KW-1185">Reference proteome</keyword>
<feature type="domain" description="Aminoglycoside phosphotransferase" evidence="1">
    <location>
        <begin position="111"/>
        <end position="268"/>
    </location>
</feature>
<evidence type="ECO:0000313" key="3">
    <source>
        <dbReference type="Proteomes" id="UP001492380"/>
    </source>
</evidence>
<protein>
    <submittedName>
        <fullName evidence="2">Kinase-like domain-containing protein</fullName>
    </submittedName>
</protein>
<accession>A0ABR1YBY4</accession>
<dbReference type="InterPro" id="IPR002575">
    <property type="entry name" value="Aminoglycoside_PTrfase"/>
</dbReference>
<dbReference type="InterPro" id="IPR008271">
    <property type="entry name" value="Ser/Thr_kinase_AS"/>
</dbReference>
<organism evidence="2 3">
    <name type="scientific">Phyllosticta capitalensis</name>
    <dbReference type="NCBI Taxonomy" id="121624"/>
    <lineage>
        <taxon>Eukaryota</taxon>
        <taxon>Fungi</taxon>
        <taxon>Dikarya</taxon>
        <taxon>Ascomycota</taxon>
        <taxon>Pezizomycotina</taxon>
        <taxon>Dothideomycetes</taxon>
        <taxon>Dothideomycetes incertae sedis</taxon>
        <taxon>Botryosphaeriales</taxon>
        <taxon>Phyllostictaceae</taxon>
        <taxon>Phyllosticta</taxon>
    </lineage>
</organism>